<reference evidence="7" key="1">
    <citation type="submission" date="2025-08" db="UniProtKB">
        <authorList>
            <consortium name="Ensembl"/>
        </authorList>
    </citation>
    <scope>IDENTIFICATION</scope>
</reference>
<dbReference type="Pfam" id="PF04505">
    <property type="entry name" value="CD225"/>
    <property type="match status" value="1"/>
</dbReference>
<keyword evidence="8" id="KW-1185">Reference proteome</keyword>
<evidence type="ECO:0000256" key="5">
    <source>
        <dbReference type="ARBA" id="ARBA00023136"/>
    </source>
</evidence>
<comment type="similarity">
    <text evidence="2">Belongs to the CD225/Dispanin family.</text>
</comment>
<evidence type="ECO:0000256" key="6">
    <source>
        <dbReference type="SAM" id="Phobius"/>
    </source>
</evidence>
<dbReference type="Ensembl" id="ENSOSIT00000041321.1">
    <property type="protein sequence ID" value="ENSOSIP00000039207.1"/>
    <property type="gene ID" value="ENSOSIG00000019256.1"/>
</dbReference>
<evidence type="ECO:0000256" key="3">
    <source>
        <dbReference type="ARBA" id="ARBA00022692"/>
    </source>
</evidence>
<proteinExistence type="inferred from homology"/>
<evidence type="ECO:0000313" key="8">
    <source>
        <dbReference type="Proteomes" id="UP000694383"/>
    </source>
</evidence>
<sequence length="87" mass="9581">MFPKSYISHLVGELCASFSVVKSLITCICDFVSFFHLQASRANQMGDRAGAEKNARLARNLNHAAVGLGILVYIIFVAVMVFVLLLY</sequence>
<accession>A0A8C7Z841</accession>
<dbReference type="GO" id="GO:0016020">
    <property type="term" value="C:membrane"/>
    <property type="evidence" value="ECO:0007669"/>
    <property type="project" value="UniProtKB-SubCell"/>
</dbReference>
<comment type="subcellular location">
    <subcellularLocation>
        <location evidence="1">Membrane</location>
    </subcellularLocation>
</comment>
<evidence type="ECO:0000313" key="7">
    <source>
        <dbReference type="Ensembl" id="ENSOSIP00000039207.1"/>
    </source>
</evidence>
<name>A0A8C7Z841_9TELE</name>
<evidence type="ECO:0000256" key="4">
    <source>
        <dbReference type="ARBA" id="ARBA00022989"/>
    </source>
</evidence>
<evidence type="ECO:0000256" key="2">
    <source>
        <dbReference type="ARBA" id="ARBA00006843"/>
    </source>
</evidence>
<feature type="transmembrane region" description="Helical" evidence="6">
    <location>
        <begin position="20"/>
        <end position="39"/>
    </location>
</feature>
<evidence type="ECO:0000256" key="1">
    <source>
        <dbReference type="ARBA" id="ARBA00004370"/>
    </source>
</evidence>
<dbReference type="AlphaFoldDB" id="A0A8C7Z841"/>
<protein>
    <submittedName>
        <fullName evidence="7">Uncharacterized protein</fullName>
    </submittedName>
</protein>
<dbReference type="Proteomes" id="UP000694383">
    <property type="component" value="Unplaced"/>
</dbReference>
<feature type="transmembrane region" description="Helical" evidence="6">
    <location>
        <begin position="60"/>
        <end position="86"/>
    </location>
</feature>
<dbReference type="InterPro" id="IPR007593">
    <property type="entry name" value="CD225/Dispanin_fam"/>
</dbReference>
<reference evidence="7" key="2">
    <citation type="submission" date="2025-09" db="UniProtKB">
        <authorList>
            <consortium name="Ensembl"/>
        </authorList>
    </citation>
    <scope>IDENTIFICATION</scope>
</reference>
<keyword evidence="3 6" id="KW-0812">Transmembrane</keyword>
<keyword evidence="4 6" id="KW-1133">Transmembrane helix</keyword>
<keyword evidence="5 6" id="KW-0472">Membrane</keyword>
<organism evidence="7 8">
    <name type="scientific">Oryzias sinensis</name>
    <name type="common">Chinese medaka</name>
    <dbReference type="NCBI Taxonomy" id="183150"/>
    <lineage>
        <taxon>Eukaryota</taxon>
        <taxon>Metazoa</taxon>
        <taxon>Chordata</taxon>
        <taxon>Craniata</taxon>
        <taxon>Vertebrata</taxon>
        <taxon>Euteleostomi</taxon>
        <taxon>Actinopterygii</taxon>
        <taxon>Neopterygii</taxon>
        <taxon>Teleostei</taxon>
        <taxon>Neoteleostei</taxon>
        <taxon>Acanthomorphata</taxon>
        <taxon>Ovalentaria</taxon>
        <taxon>Atherinomorphae</taxon>
        <taxon>Beloniformes</taxon>
        <taxon>Adrianichthyidae</taxon>
        <taxon>Oryziinae</taxon>
        <taxon>Oryzias</taxon>
    </lineage>
</organism>